<keyword evidence="7 11" id="KW-1133">Transmembrane helix</keyword>
<comment type="subcellular location">
    <subcellularLocation>
        <location evidence="1">Membrane</location>
        <topology evidence="1">Single-pass membrane protein</topology>
    </subcellularLocation>
</comment>
<reference evidence="13" key="1">
    <citation type="journal article" date="2014" name="Science">
        <title>Ancient hybridizations among the ancestral genomes of bread wheat.</title>
        <authorList>
            <consortium name="International Wheat Genome Sequencing Consortium,"/>
            <person name="Marcussen T."/>
            <person name="Sandve S.R."/>
            <person name="Heier L."/>
            <person name="Spannagl M."/>
            <person name="Pfeifer M."/>
            <person name="Jakobsen K.S."/>
            <person name="Wulff B.B."/>
            <person name="Steuernagel B."/>
            <person name="Mayer K.F."/>
            <person name="Olsen O.A."/>
        </authorList>
    </citation>
    <scope>NUCLEOTIDE SEQUENCE [LARGE SCALE GENOMIC DNA]</scope>
    <source>
        <strain evidence="13">cv. AL8/78</strain>
    </source>
</reference>
<evidence type="ECO:0000256" key="6">
    <source>
        <dbReference type="ARBA" id="ARBA00022737"/>
    </source>
</evidence>
<proteinExistence type="inferred from homology"/>
<dbReference type="Gramene" id="AET3Gv20684700.1">
    <property type="protein sequence ID" value="AET3Gv20684700.1"/>
    <property type="gene ID" value="AET3Gv20684700"/>
</dbReference>
<feature type="region of interest" description="Disordered" evidence="10">
    <location>
        <begin position="384"/>
        <end position="408"/>
    </location>
</feature>
<evidence type="ECO:0008006" key="14">
    <source>
        <dbReference type="Google" id="ProtNLM"/>
    </source>
</evidence>
<dbReference type="EnsemblPlants" id="AET3Gv20684700.1">
    <property type="protein sequence ID" value="AET3Gv20684700.1"/>
    <property type="gene ID" value="AET3Gv20684700"/>
</dbReference>
<name>A0A453FIB4_AEGTS</name>
<dbReference type="FunFam" id="3.80.10.10:FF:000111">
    <property type="entry name" value="LRR receptor-like serine/threonine-protein kinase ERECTA"/>
    <property type="match status" value="1"/>
</dbReference>
<dbReference type="Gene3D" id="3.80.10.10">
    <property type="entry name" value="Ribonuclease Inhibitor"/>
    <property type="match status" value="1"/>
</dbReference>
<dbReference type="SUPFAM" id="SSF52058">
    <property type="entry name" value="L domain-like"/>
    <property type="match status" value="1"/>
</dbReference>
<dbReference type="InterPro" id="IPR001611">
    <property type="entry name" value="Leu-rich_rpt"/>
</dbReference>
<keyword evidence="9" id="KW-0325">Glycoprotein</keyword>
<dbReference type="Proteomes" id="UP000015105">
    <property type="component" value="Chromosome 3D"/>
</dbReference>
<dbReference type="PANTHER" id="PTHR48064">
    <property type="entry name" value="OS01G0750400 PROTEIN"/>
    <property type="match status" value="1"/>
</dbReference>
<evidence type="ECO:0000256" key="1">
    <source>
        <dbReference type="ARBA" id="ARBA00004167"/>
    </source>
</evidence>
<evidence type="ECO:0000313" key="13">
    <source>
        <dbReference type="Proteomes" id="UP000015105"/>
    </source>
</evidence>
<dbReference type="InterPro" id="IPR032675">
    <property type="entry name" value="LRR_dom_sf"/>
</dbReference>
<dbReference type="GO" id="GO:0016020">
    <property type="term" value="C:membrane"/>
    <property type="evidence" value="ECO:0007669"/>
    <property type="project" value="UniProtKB-SubCell"/>
</dbReference>
<keyword evidence="13" id="KW-1185">Reference proteome</keyword>
<feature type="transmembrane region" description="Helical" evidence="11">
    <location>
        <begin position="6"/>
        <end position="28"/>
    </location>
</feature>
<keyword evidence="5 11" id="KW-0812">Transmembrane</keyword>
<evidence type="ECO:0000256" key="5">
    <source>
        <dbReference type="ARBA" id="ARBA00022692"/>
    </source>
</evidence>
<comment type="similarity">
    <text evidence="2">Belongs to the RLP family.</text>
</comment>
<dbReference type="Pfam" id="PF13855">
    <property type="entry name" value="LRR_8"/>
    <property type="match status" value="1"/>
</dbReference>
<evidence type="ECO:0000256" key="7">
    <source>
        <dbReference type="ARBA" id="ARBA00022989"/>
    </source>
</evidence>
<dbReference type="Pfam" id="PF00560">
    <property type="entry name" value="LRR_1"/>
    <property type="match status" value="2"/>
</dbReference>
<keyword evidence="6" id="KW-0677">Repeat</keyword>
<evidence type="ECO:0000313" key="12">
    <source>
        <dbReference type="EnsemblPlants" id="AET3Gv20684700.1"/>
    </source>
</evidence>
<dbReference type="GO" id="GO:0009742">
    <property type="term" value="P:brassinosteroid mediated signaling pathway"/>
    <property type="evidence" value="ECO:0007669"/>
    <property type="project" value="UniProtKB-KW"/>
</dbReference>
<dbReference type="STRING" id="200361.A0A453FIB4"/>
<feature type="transmembrane region" description="Helical" evidence="11">
    <location>
        <begin position="418"/>
        <end position="440"/>
    </location>
</feature>
<dbReference type="InterPro" id="IPR053038">
    <property type="entry name" value="RLP_Defense"/>
</dbReference>
<reference evidence="12" key="3">
    <citation type="journal article" date="2017" name="Nature">
        <title>Genome sequence of the progenitor of the wheat D genome Aegilops tauschii.</title>
        <authorList>
            <person name="Luo M.C."/>
            <person name="Gu Y.Q."/>
            <person name="Puiu D."/>
            <person name="Wang H."/>
            <person name="Twardziok S.O."/>
            <person name="Deal K.R."/>
            <person name="Huo N."/>
            <person name="Zhu T."/>
            <person name="Wang L."/>
            <person name="Wang Y."/>
            <person name="McGuire P.E."/>
            <person name="Liu S."/>
            <person name="Long H."/>
            <person name="Ramasamy R.K."/>
            <person name="Rodriguez J.C."/>
            <person name="Van S.L."/>
            <person name="Yuan L."/>
            <person name="Wang Z."/>
            <person name="Xia Z."/>
            <person name="Xiao L."/>
            <person name="Anderson O.D."/>
            <person name="Ouyang S."/>
            <person name="Liang Y."/>
            <person name="Zimin A.V."/>
            <person name="Pertea G."/>
            <person name="Qi P."/>
            <person name="Bennetzen J.L."/>
            <person name="Dai X."/>
            <person name="Dawson M.W."/>
            <person name="Muller H.G."/>
            <person name="Kugler K."/>
            <person name="Rivarola-Duarte L."/>
            <person name="Spannagl M."/>
            <person name="Mayer K.F.X."/>
            <person name="Lu F.H."/>
            <person name="Bevan M.W."/>
            <person name="Leroy P."/>
            <person name="Li P."/>
            <person name="You F.M."/>
            <person name="Sun Q."/>
            <person name="Liu Z."/>
            <person name="Lyons E."/>
            <person name="Wicker T."/>
            <person name="Salzberg S.L."/>
            <person name="Devos K.M."/>
            <person name="Dvorak J."/>
        </authorList>
    </citation>
    <scope>NUCLEOTIDE SEQUENCE [LARGE SCALE GENOMIC DNA]</scope>
    <source>
        <strain evidence="12">cv. AL8/78</strain>
    </source>
</reference>
<keyword evidence="8 11" id="KW-0472">Membrane</keyword>
<reference evidence="12" key="4">
    <citation type="submission" date="2019-03" db="UniProtKB">
        <authorList>
            <consortium name="EnsemblPlants"/>
        </authorList>
    </citation>
    <scope>IDENTIFICATION</scope>
</reference>
<dbReference type="AlphaFoldDB" id="A0A453FIB4"/>
<protein>
    <recommendedName>
        <fullName evidence="14">Leucine-rich repeat-containing N-terminal plant-type domain-containing protein</fullName>
    </recommendedName>
</protein>
<dbReference type="PANTHER" id="PTHR48064:SF1">
    <property type="entry name" value="RECEPTOR-LIKE PROTEIN 51-RELATED"/>
    <property type="match status" value="1"/>
</dbReference>
<evidence type="ECO:0000256" key="8">
    <source>
        <dbReference type="ARBA" id="ARBA00023136"/>
    </source>
</evidence>
<sequence>PVLQRALVQCGCVLCLRLCLCSSVGMAATFAASRLLLLLIRVVATASFAFGLAGRAQLDPQQLLALRALGLGAHRAGDPCDADGAVAASCDAGAPFRRVTSLALTNCSDTTSVSAAALEALAPSLRALAFSDCPAAPPRLLPPEQLAVGLLSFSCTASLGRLSAVWLSRLANLTELTVADTPLATGSPSELAVVISHMDHLNRLTISNANLSGFLPHHWHCPNLTHLDLSGNRIAGAIPDTITHLGGITHLNLSSNVLKGQIPTHIGDLIWLTTVDLSNNSLSGGIPETVSTLPELEVLNLGSNRLNGSIPPFLSKMRGLKELNLENNDFDGVVPFSARFLSRLRVFRAAGNGKLCYNRSELSAEVAVGVAPCDKYGFPVTAPPATAQSEKSTADYDDGGSDGDADGDADARGGPSAVVLGLAIGLSCLAFVVILVVCLCKVCR</sequence>
<accession>A0A453FIB4</accession>
<keyword evidence="4" id="KW-1070">Brassinosteroid signaling pathway</keyword>
<keyword evidence="3" id="KW-0433">Leucine-rich repeat</keyword>
<reference evidence="12" key="5">
    <citation type="journal article" date="2021" name="G3 (Bethesda)">
        <title>Aegilops tauschii genome assembly Aet v5.0 features greater sequence contiguity and improved annotation.</title>
        <authorList>
            <person name="Wang L."/>
            <person name="Zhu T."/>
            <person name="Rodriguez J.C."/>
            <person name="Deal K.R."/>
            <person name="Dubcovsky J."/>
            <person name="McGuire P.E."/>
            <person name="Lux T."/>
            <person name="Spannagl M."/>
            <person name="Mayer K.F.X."/>
            <person name="Baldrich P."/>
            <person name="Meyers B.C."/>
            <person name="Huo N."/>
            <person name="Gu Y.Q."/>
            <person name="Zhou H."/>
            <person name="Devos K.M."/>
            <person name="Bennetzen J.L."/>
            <person name="Unver T."/>
            <person name="Budak H."/>
            <person name="Gulick P.J."/>
            <person name="Galiba G."/>
            <person name="Kalapos B."/>
            <person name="Nelson D.R."/>
            <person name="Li P."/>
            <person name="You F.M."/>
            <person name="Luo M.C."/>
            <person name="Dvorak J."/>
        </authorList>
    </citation>
    <scope>NUCLEOTIDE SEQUENCE [LARGE SCALE GENOMIC DNA]</scope>
    <source>
        <strain evidence="12">cv. AL8/78</strain>
    </source>
</reference>
<evidence type="ECO:0000256" key="3">
    <source>
        <dbReference type="ARBA" id="ARBA00022614"/>
    </source>
</evidence>
<evidence type="ECO:0000256" key="4">
    <source>
        <dbReference type="ARBA" id="ARBA00022626"/>
    </source>
</evidence>
<evidence type="ECO:0000256" key="9">
    <source>
        <dbReference type="ARBA" id="ARBA00023180"/>
    </source>
</evidence>
<evidence type="ECO:0000256" key="2">
    <source>
        <dbReference type="ARBA" id="ARBA00009592"/>
    </source>
</evidence>
<organism evidence="12 13">
    <name type="scientific">Aegilops tauschii subsp. strangulata</name>
    <name type="common">Goatgrass</name>
    <dbReference type="NCBI Taxonomy" id="200361"/>
    <lineage>
        <taxon>Eukaryota</taxon>
        <taxon>Viridiplantae</taxon>
        <taxon>Streptophyta</taxon>
        <taxon>Embryophyta</taxon>
        <taxon>Tracheophyta</taxon>
        <taxon>Spermatophyta</taxon>
        <taxon>Magnoliopsida</taxon>
        <taxon>Liliopsida</taxon>
        <taxon>Poales</taxon>
        <taxon>Poaceae</taxon>
        <taxon>BOP clade</taxon>
        <taxon>Pooideae</taxon>
        <taxon>Triticodae</taxon>
        <taxon>Triticeae</taxon>
        <taxon>Triticinae</taxon>
        <taxon>Aegilops</taxon>
    </lineage>
</organism>
<evidence type="ECO:0000256" key="10">
    <source>
        <dbReference type="SAM" id="MobiDB-lite"/>
    </source>
</evidence>
<feature type="compositionally biased region" description="Acidic residues" evidence="10">
    <location>
        <begin position="395"/>
        <end position="408"/>
    </location>
</feature>
<dbReference type="PRINTS" id="PR00019">
    <property type="entry name" value="LEURICHRPT"/>
</dbReference>
<reference evidence="13" key="2">
    <citation type="journal article" date="2017" name="Nat. Plants">
        <title>The Aegilops tauschii genome reveals multiple impacts of transposons.</title>
        <authorList>
            <person name="Zhao G."/>
            <person name="Zou C."/>
            <person name="Li K."/>
            <person name="Wang K."/>
            <person name="Li T."/>
            <person name="Gao L."/>
            <person name="Zhang X."/>
            <person name="Wang H."/>
            <person name="Yang Z."/>
            <person name="Liu X."/>
            <person name="Jiang W."/>
            <person name="Mao L."/>
            <person name="Kong X."/>
            <person name="Jiao Y."/>
            <person name="Jia J."/>
        </authorList>
    </citation>
    <scope>NUCLEOTIDE SEQUENCE [LARGE SCALE GENOMIC DNA]</scope>
    <source>
        <strain evidence="13">cv. AL8/78</strain>
    </source>
</reference>
<evidence type="ECO:0000256" key="11">
    <source>
        <dbReference type="SAM" id="Phobius"/>
    </source>
</evidence>